<dbReference type="InterPro" id="IPR050493">
    <property type="entry name" value="FAD-dep_Monooxygenase_BioMet"/>
</dbReference>
<evidence type="ECO:0000259" key="3">
    <source>
        <dbReference type="Pfam" id="PF01494"/>
    </source>
</evidence>
<evidence type="ECO:0000313" key="5">
    <source>
        <dbReference type="Proteomes" id="UP000193529"/>
    </source>
</evidence>
<dbReference type="SUPFAM" id="SSF51905">
    <property type="entry name" value="FAD/NAD(P)-binding domain"/>
    <property type="match status" value="1"/>
</dbReference>
<gene>
    <name evidence="4" type="ORF">AWC19_15065</name>
</gene>
<dbReference type="OrthoDB" id="3169239at2"/>
<dbReference type="InterPro" id="IPR036188">
    <property type="entry name" value="FAD/NAD-bd_sf"/>
</dbReference>
<dbReference type="AlphaFoldDB" id="A0A1X1ZAU5"/>
<dbReference type="InterPro" id="IPR038084">
    <property type="entry name" value="PduO/GlcC-like_sf"/>
</dbReference>
<feature type="domain" description="FAD-binding" evidence="3">
    <location>
        <begin position="128"/>
        <end position="329"/>
    </location>
</feature>
<dbReference type="GO" id="GO:0004497">
    <property type="term" value="F:monooxygenase activity"/>
    <property type="evidence" value="ECO:0007669"/>
    <property type="project" value="UniProtKB-KW"/>
</dbReference>
<evidence type="ECO:0000256" key="1">
    <source>
        <dbReference type="ARBA" id="ARBA00023002"/>
    </source>
</evidence>
<dbReference type="STRING" id="153971.AWC19_15065"/>
<dbReference type="PANTHER" id="PTHR13789">
    <property type="entry name" value="MONOOXYGENASE"/>
    <property type="match status" value="1"/>
</dbReference>
<evidence type="ECO:0000256" key="2">
    <source>
        <dbReference type="ARBA" id="ARBA00023033"/>
    </source>
</evidence>
<dbReference type="RefSeq" id="WP_085079805.1">
    <property type="nucleotide sequence ID" value="NZ_LQPJ01000124.1"/>
</dbReference>
<dbReference type="Gene3D" id="3.30.450.150">
    <property type="entry name" value="Haem-degrading domain"/>
    <property type="match status" value="1"/>
</dbReference>
<reference evidence="4 5" key="1">
    <citation type="submission" date="2016-01" db="EMBL/GenBank/DDBJ databases">
        <title>The new phylogeny of the genus Mycobacterium.</title>
        <authorList>
            <person name="Tarcisio F."/>
            <person name="Conor M."/>
            <person name="Antonella G."/>
            <person name="Elisabetta G."/>
            <person name="Giulia F.S."/>
            <person name="Sara T."/>
            <person name="Anna F."/>
            <person name="Clotilde B."/>
            <person name="Roberto B."/>
            <person name="Veronica D.S."/>
            <person name="Fabio R."/>
            <person name="Monica P."/>
            <person name="Olivier J."/>
            <person name="Enrico T."/>
            <person name="Nicola S."/>
        </authorList>
    </citation>
    <scope>NUCLEOTIDE SEQUENCE [LARGE SCALE GENOMIC DNA]</scope>
    <source>
        <strain evidence="4 5">DSM 44572</strain>
    </source>
</reference>
<dbReference type="EMBL" id="LQPJ01000124">
    <property type="protein sequence ID" value="ORW20415.1"/>
    <property type="molecule type" value="Genomic_DNA"/>
</dbReference>
<dbReference type="Proteomes" id="UP000193529">
    <property type="component" value="Unassembled WGS sequence"/>
</dbReference>
<keyword evidence="5" id="KW-1185">Reference proteome</keyword>
<dbReference type="InterPro" id="IPR002938">
    <property type="entry name" value="FAD-bd"/>
</dbReference>
<dbReference type="Pfam" id="PF03928">
    <property type="entry name" value="HbpS-like"/>
    <property type="match status" value="1"/>
</dbReference>
<dbReference type="Gene3D" id="3.30.9.20">
    <property type="match status" value="1"/>
</dbReference>
<sequence length="659" mass="69534">MLVKIIGGGPAGALTARLAASRHPDWTIEIFETLPPDDTFGFGVGLTRALLHAVQVADPVVFDRLMAATFPFSSASFRLPQGTTQFGQFHSGAIRRSELLRILLESAAEAGADVNIGKSVHVDDLTEEADIVVGADGLSSSTRARFAPQLGVHQSNGRGAFIWCAADIELDGTVFHPVQTSAGTFVAHAYPYAPGLSTFVIEASVDTLERAGFVNRTWESESSSDEEALNYLSEAFGALLKGGHFFGNRSRWTHFTTLACDRWSYRNVVLLGDAVATVHPSLGSGTKVALESAIALVDYLDTVEGQPVSDALAGFSRSRRPSVARLQERAARSQLWWESFSQRLHLSPSRVAVAYLSRAGVVSLDSLAKTEPALAANAIADFADVPVDDVPDSNLTDWVLNLPLHTEAIKLDDRRLPPPSGHDAASGIATIDVNSGDAWGPHGEDYLDLAREYMQSGATVIALHGGDTRSEVMDRLAVAERIRIETGSVVAVRARRDHQDIVADGIVAGRTDLIQLEGVRSRPVSKFNSNSLLPEGSVLAMLKAAVNAARELEAPSGVAIVDATGLLRAWVLMDGATPLAVEVVPKKARTAAFSGLPTGDVPAEISAQLATASQTFVALPGGLPIVIDGAIVGGIAAGGESAENDVAIAQAGLDVLATL</sequence>
<proteinExistence type="predicted"/>
<protein>
    <submittedName>
        <fullName evidence="4">Monooxygenase</fullName>
    </submittedName>
</protein>
<accession>A0A1X1ZAU5</accession>
<name>A0A1X1ZAU5_9MYCO</name>
<dbReference type="PRINTS" id="PR00420">
    <property type="entry name" value="RNGMNOXGNASE"/>
</dbReference>
<organism evidence="4 5">
    <name type="scientific">Mycobacterium palustre</name>
    <dbReference type="NCBI Taxonomy" id="153971"/>
    <lineage>
        <taxon>Bacteria</taxon>
        <taxon>Bacillati</taxon>
        <taxon>Actinomycetota</taxon>
        <taxon>Actinomycetes</taxon>
        <taxon>Mycobacteriales</taxon>
        <taxon>Mycobacteriaceae</taxon>
        <taxon>Mycobacterium</taxon>
        <taxon>Mycobacterium simiae complex</taxon>
    </lineage>
</organism>
<keyword evidence="2 4" id="KW-0503">Monooxygenase</keyword>
<dbReference type="PANTHER" id="PTHR13789:SF309">
    <property type="entry name" value="PUTATIVE (AFU_ORTHOLOGUE AFUA_6G14510)-RELATED"/>
    <property type="match status" value="1"/>
</dbReference>
<dbReference type="InterPro" id="IPR005624">
    <property type="entry name" value="PduO/GlcC-like"/>
</dbReference>
<comment type="caution">
    <text evidence="4">The sequence shown here is derived from an EMBL/GenBank/DDBJ whole genome shotgun (WGS) entry which is preliminary data.</text>
</comment>
<keyword evidence="1" id="KW-0560">Oxidoreductase</keyword>
<evidence type="ECO:0000313" key="4">
    <source>
        <dbReference type="EMBL" id="ORW20415.1"/>
    </source>
</evidence>
<dbReference type="Gene3D" id="3.50.50.60">
    <property type="entry name" value="FAD/NAD(P)-binding domain"/>
    <property type="match status" value="1"/>
</dbReference>
<dbReference type="Pfam" id="PF01494">
    <property type="entry name" value="FAD_binding_3"/>
    <property type="match status" value="1"/>
</dbReference>
<dbReference type="SUPFAM" id="SSF143744">
    <property type="entry name" value="GlcG-like"/>
    <property type="match status" value="1"/>
</dbReference>
<dbReference type="GO" id="GO:0071949">
    <property type="term" value="F:FAD binding"/>
    <property type="evidence" value="ECO:0007669"/>
    <property type="project" value="InterPro"/>
</dbReference>